<name>A0ABT6FBG8_9BACT</name>
<gene>
    <name evidence="1" type="ORF">PZE19_13805</name>
</gene>
<comment type="caution">
    <text evidence="1">The sequence shown here is derived from an EMBL/GenBank/DDBJ whole genome shotgun (WGS) entry which is preliminary data.</text>
</comment>
<evidence type="ECO:0000313" key="1">
    <source>
        <dbReference type="EMBL" id="MDG3004856.1"/>
    </source>
</evidence>
<accession>A0ABT6FBG8</accession>
<dbReference type="Proteomes" id="UP001216907">
    <property type="component" value="Unassembled WGS sequence"/>
</dbReference>
<protein>
    <recommendedName>
        <fullName evidence="3">Twin-arginine translocation signal domain-containing protein</fullName>
    </recommendedName>
</protein>
<dbReference type="InterPro" id="IPR006311">
    <property type="entry name" value="TAT_signal"/>
</dbReference>
<keyword evidence="2" id="KW-1185">Reference proteome</keyword>
<dbReference type="RefSeq" id="WP_277861207.1">
    <property type="nucleotide sequence ID" value="NZ_JARRAG010000002.1"/>
</dbReference>
<sequence length="339" mass="37578">MADRTDRRRFLNTALLGTAGAGALLSREEKILGAAVEDGKAEAPEHPVYQGDPLPHGKIGKLAISRLIMGGNLVGGFAHSRDLLYVSRLLREYNTDAKIFETLALAEKSGVNTVQFNTGCYPYIEKYNKEHGGRMQAILCVDADFDDLAKVKDQIQEMVGRGVSALYTHGMFTDRCIMNGKFDTVAKIVEMIKAAGVPAGVGSHSLETTIASEKQGFNPDYYVKTFHPDTYWSASPPEARDEWCWYRDYSEDHDKYHDNIFCANPPRTIEVMRATGKPWIAFKVMAAGALTPQVGFQYAFANGADFIIAGMFDFQVADDVAIAVKALKRTQKRDRPWCA</sequence>
<proteinExistence type="predicted"/>
<reference evidence="1 2" key="1">
    <citation type="submission" date="2023-03" db="EMBL/GenBank/DDBJ databases">
        <title>Paludisphaera mucosa sp. nov. a novel planctomycete from northern fen.</title>
        <authorList>
            <person name="Ivanova A."/>
        </authorList>
    </citation>
    <scope>NUCLEOTIDE SEQUENCE [LARGE SCALE GENOMIC DNA]</scope>
    <source>
        <strain evidence="1 2">Pla2</strain>
    </source>
</reference>
<evidence type="ECO:0008006" key="3">
    <source>
        <dbReference type="Google" id="ProtNLM"/>
    </source>
</evidence>
<organism evidence="1 2">
    <name type="scientific">Paludisphaera mucosa</name>
    <dbReference type="NCBI Taxonomy" id="3030827"/>
    <lineage>
        <taxon>Bacteria</taxon>
        <taxon>Pseudomonadati</taxon>
        <taxon>Planctomycetota</taxon>
        <taxon>Planctomycetia</taxon>
        <taxon>Isosphaerales</taxon>
        <taxon>Isosphaeraceae</taxon>
        <taxon>Paludisphaera</taxon>
    </lineage>
</organism>
<dbReference type="EMBL" id="JARRAG010000002">
    <property type="protein sequence ID" value="MDG3004856.1"/>
    <property type="molecule type" value="Genomic_DNA"/>
</dbReference>
<evidence type="ECO:0000313" key="2">
    <source>
        <dbReference type="Proteomes" id="UP001216907"/>
    </source>
</evidence>
<dbReference type="PROSITE" id="PS51318">
    <property type="entry name" value="TAT"/>
    <property type="match status" value="1"/>
</dbReference>